<name>A0ABV4NM36_9GAMM</name>
<dbReference type="InterPro" id="IPR043128">
    <property type="entry name" value="Rev_trsase/Diguanyl_cyclase"/>
</dbReference>
<dbReference type="EMBL" id="JBGMEL010000007">
    <property type="protein sequence ID" value="MFA0790617.1"/>
    <property type="molecule type" value="Genomic_DNA"/>
</dbReference>
<evidence type="ECO:0000256" key="1">
    <source>
        <dbReference type="ARBA" id="ARBA00010945"/>
    </source>
</evidence>
<dbReference type="Gene3D" id="3.30.70.270">
    <property type="match status" value="1"/>
</dbReference>
<dbReference type="InterPro" id="IPR001126">
    <property type="entry name" value="UmuC"/>
</dbReference>
<dbReference type="InterPro" id="IPR043502">
    <property type="entry name" value="DNA/RNA_pol_sf"/>
</dbReference>
<comment type="caution">
    <text evidence="4">The sequence shown here is derived from an EMBL/GenBank/DDBJ whole genome shotgun (WGS) entry which is preliminary data.</text>
</comment>
<sequence length="394" mass="44997">MLWLCIQFPKLSLETLTRALTSGERSQALAIVENHIIVQSNNAALEFGISPGLSTRSARIRCPNLQMLQRHKEREQRQLEALAQWGHSFTPMVSLKAASPEEGSHPPRLYLELSDCLKTHGGLRTLLNQLEKELIEIGISYYLGLGHSPSAALLLSQLAEHRQWLQQTNAPPTTGQCKQWIGHAPCKLLECDNQTIEKLYKYGYKRIGQLLPAPLSELEAHFGCAFIDYLAQLTGSLQKPVSYQQLPAHLNNELYFPKAFSKSEQLLFPCIRLLQEPSQQLQRCGDSTQQTHCQLKGEMGQMTSFNLELYTKFEMQELITQTKFRLDALSFSQPIRLLQLYCSRLPIETQEEWGGYHPEDVLKDKVIKSQKLIEKLKNRLGYQTLTSIKFKKNF</sequence>
<dbReference type="SUPFAM" id="SSF56672">
    <property type="entry name" value="DNA/RNA polymerases"/>
    <property type="match status" value="1"/>
</dbReference>
<evidence type="ECO:0000259" key="3">
    <source>
        <dbReference type="Pfam" id="PF00817"/>
    </source>
</evidence>
<dbReference type="PANTHER" id="PTHR35369">
    <property type="entry name" value="BLR3025 PROTEIN-RELATED"/>
    <property type="match status" value="1"/>
</dbReference>
<protein>
    <submittedName>
        <fullName evidence="4">DNA polymerase Y family protein</fullName>
    </submittedName>
</protein>
<reference evidence="4 5" key="1">
    <citation type="submission" date="2024-08" db="EMBL/GenBank/DDBJ databases">
        <authorList>
            <person name="Ishaq N."/>
        </authorList>
    </citation>
    <scope>NUCLEOTIDE SEQUENCE [LARGE SCALE GENOMIC DNA]</scope>
    <source>
        <strain evidence="4 5">JCM 30400</strain>
    </source>
</reference>
<comment type="similarity">
    <text evidence="1">Belongs to the DNA polymerase type-Y family.</text>
</comment>
<organism evidence="4 5">
    <name type="scientific">Microbulbifer echini</name>
    <dbReference type="NCBI Taxonomy" id="1529067"/>
    <lineage>
        <taxon>Bacteria</taxon>
        <taxon>Pseudomonadati</taxon>
        <taxon>Pseudomonadota</taxon>
        <taxon>Gammaproteobacteria</taxon>
        <taxon>Cellvibrionales</taxon>
        <taxon>Microbulbiferaceae</taxon>
        <taxon>Microbulbifer</taxon>
    </lineage>
</organism>
<keyword evidence="2" id="KW-0227">DNA damage</keyword>
<proteinExistence type="inferred from homology"/>
<dbReference type="Pfam" id="PF00817">
    <property type="entry name" value="IMS"/>
    <property type="match status" value="1"/>
</dbReference>
<dbReference type="PANTHER" id="PTHR35369:SF2">
    <property type="entry name" value="BLR3025 PROTEIN"/>
    <property type="match status" value="1"/>
</dbReference>
<dbReference type="Proteomes" id="UP001569414">
    <property type="component" value="Unassembled WGS sequence"/>
</dbReference>
<evidence type="ECO:0000256" key="2">
    <source>
        <dbReference type="ARBA" id="ARBA00022763"/>
    </source>
</evidence>
<dbReference type="InterPro" id="IPR050356">
    <property type="entry name" value="SulA_CellDiv_inhibitor"/>
</dbReference>
<accession>A0ABV4NM36</accession>
<dbReference type="Gene3D" id="3.40.1170.60">
    <property type="match status" value="1"/>
</dbReference>
<dbReference type="CDD" id="cd03468">
    <property type="entry name" value="PolY_like"/>
    <property type="match status" value="1"/>
</dbReference>
<feature type="domain" description="UmuC" evidence="3">
    <location>
        <begin position="26"/>
        <end position="156"/>
    </location>
</feature>
<evidence type="ECO:0000313" key="4">
    <source>
        <dbReference type="EMBL" id="MFA0790617.1"/>
    </source>
</evidence>
<dbReference type="RefSeq" id="WP_371843299.1">
    <property type="nucleotide sequence ID" value="NZ_JBGMEL010000007.1"/>
</dbReference>
<keyword evidence="5" id="KW-1185">Reference proteome</keyword>
<gene>
    <name evidence="4" type="ORF">ACCI51_08650</name>
</gene>
<evidence type="ECO:0000313" key="5">
    <source>
        <dbReference type="Proteomes" id="UP001569414"/>
    </source>
</evidence>